<reference evidence="3" key="1">
    <citation type="submission" date="2022-11" db="UniProtKB">
        <authorList>
            <consortium name="WormBaseParasite"/>
        </authorList>
    </citation>
    <scope>IDENTIFICATION</scope>
</reference>
<protein>
    <submittedName>
        <fullName evidence="3">C2H2-type domain-containing protein</fullName>
    </submittedName>
</protein>
<feature type="region of interest" description="Disordered" evidence="1">
    <location>
        <begin position="117"/>
        <end position="148"/>
    </location>
</feature>
<name>A0A915CQW7_9BILA</name>
<sequence>MASNIDACSLTPEYLRECVEKSAALQTELKKICANTKATNAKLHKNQRDKRNKEKKWVEKPVRTTKSQLDKCMADSKIAEEKLLEEKQKNARLGISMGHLEQTLGASQHKQVHTALVKRSRKRPQSARQQKPSSKLKRKHLKPFSNTIRASSEPFSLAAGRQFASRPSPIVLGDVIMLSDDDQEHKIAVSPPVTALNQIACPSTVQEDSRAVEEPLPPMVSSNATSPTKKILKADTSAPSVLTISPAEFASLEELEIHLTSDHFKLHIYECSYCPYAKFPTETTLVDHYNNIHKITSNIQVKYTLDPNSIKTRRRIRHILNRSAIHVKQEGETDLHLSCLSESNQGLTS</sequence>
<evidence type="ECO:0000256" key="1">
    <source>
        <dbReference type="SAM" id="MobiDB-lite"/>
    </source>
</evidence>
<dbReference type="Proteomes" id="UP000887574">
    <property type="component" value="Unplaced"/>
</dbReference>
<accession>A0A915CQW7</accession>
<feature type="compositionally biased region" description="Basic and acidic residues" evidence="1">
    <location>
        <begin position="49"/>
        <end position="60"/>
    </location>
</feature>
<dbReference type="WBParaSite" id="jg1125">
    <property type="protein sequence ID" value="jg1125"/>
    <property type="gene ID" value="jg1125"/>
</dbReference>
<keyword evidence="2" id="KW-1185">Reference proteome</keyword>
<evidence type="ECO:0000313" key="3">
    <source>
        <dbReference type="WBParaSite" id="jg1125"/>
    </source>
</evidence>
<dbReference type="AlphaFoldDB" id="A0A915CQW7"/>
<organism evidence="2 3">
    <name type="scientific">Ditylenchus dipsaci</name>
    <dbReference type="NCBI Taxonomy" id="166011"/>
    <lineage>
        <taxon>Eukaryota</taxon>
        <taxon>Metazoa</taxon>
        <taxon>Ecdysozoa</taxon>
        <taxon>Nematoda</taxon>
        <taxon>Chromadorea</taxon>
        <taxon>Rhabditida</taxon>
        <taxon>Tylenchina</taxon>
        <taxon>Tylenchomorpha</taxon>
        <taxon>Sphaerularioidea</taxon>
        <taxon>Anguinidae</taxon>
        <taxon>Anguininae</taxon>
        <taxon>Ditylenchus</taxon>
    </lineage>
</organism>
<evidence type="ECO:0000313" key="2">
    <source>
        <dbReference type="Proteomes" id="UP000887574"/>
    </source>
</evidence>
<feature type="region of interest" description="Disordered" evidence="1">
    <location>
        <begin position="41"/>
        <end position="60"/>
    </location>
</feature>
<proteinExistence type="predicted"/>